<dbReference type="Pfam" id="PF00675">
    <property type="entry name" value="Peptidase_M16"/>
    <property type="match status" value="1"/>
</dbReference>
<evidence type="ECO:0000256" key="2">
    <source>
        <dbReference type="ARBA" id="ARBA00007261"/>
    </source>
</evidence>
<dbReference type="GO" id="GO:0046872">
    <property type="term" value="F:metal ion binding"/>
    <property type="evidence" value="ECO:0007669"/>
    <property type="project" value="UniProtKB-KW"/>
</dbReference>
<dbReference type="InterPro" id="IPR007863">
    <property type="entry name" value="Peptidase_M16_C"/>
</dbReference>
<evidence type="ECO:0000256" key="8">
    <source>
        <dbReference type="RuleBase" id="RU004447"/>
    </source>
</evidence>
<dbReference type="SUPFAM" id="SSF63411">
    <property type="entry name" value="LuxS/MPP-like metallohydrolase"/>
    <property type="match status" value="4"/>
</dbReference>
<evidence type="ECO:0000259" key="9">
    <source>
        <dbReference type="Pfam" id="PF00675"/>
    </source>
</evidence>
<comment type="similarity">
    <text evidence="2 8">Belongs to the peptidase M16 family.</text>
</comment>
<proteinExistence type="inferred from homology"/>
<evidence type="ECO:0000256" key="1">
    <source>
        <dbReference type="ARBA" id="ARBA00001947"/>
    </source>
</evidence>
<sequence>MRKKRNLSYAIWLIVWVLVFPVNAQQKAPEPLPIDSAVRYGVLPNGLTYYIRHNEYPKDRAEFYIAQKVGSILEEEDQRGLAHFLEHMAFNGTKNFPEKTLLTWLQSIGVKFGADVNAYTSFDETVYNISNVPTTRESIIDSCILILHDWASEIALEDEEIDNERGVITEEWRTRADASSRMWDKSIPVLFAGSRYADRMPIGKMEIVQNFPYQLLRDYYHKWYRPDLQGIIIVGDFDADRVEKKVKEVFGSIRMPENAAERVYYQVPDNEEPIVAIATDKEASNAIVTMFFKHDQMPGQLKATIAGLADNYIKMAITSMLNTRLEELTQKADAPFLGATSSDGAFVVSNTKDAFAAAAAGTPEKLEEAFAALVRELERVRRYGFTESEYERAKAQILSYIDNLYAERNNRYNSSYVQEYVDHFINGGSITGVEREVDLLKSIIQDIPDVGLINQVAKTLIGDKNIAFAITAPEQDGISYPSAEQLVTLFQKIRQEEIAPYADTVSNQPLMENLPKPGRIVKEKENKQLGTTTWTLSNGVTVILKPTDFQKDEIGFRAYSPGGGSLYDDSDILSLQVINSVMGISKFGGFTQTELTKMLAGKQAYISSYVQDNYEGLQGSSTVKDLKTLMQLIYLTFTDADKDEAAFTAWKERVETSLKNQEADPATAFNDTLNMALYQGHPRTLPVKSHQIADIDYDRILEIYRDRFSDASDFTFTFVGNLNLDTMRVYAEQYLASLPDLDRKEKGKFNVYLRKGKDTRLFEKTMETPKSSVTAVFSGKCKFTPENSVKMDILTDILRQMYVESIREKEGGTYGVQVGGSIDAGTKTFALNFSFDTNKELRERLLNLALQELKQLAEKGPDPKYVNSVKEYWLKSHSQHLKMNGYWLQMLELNHKYGIDNISDYNTLVEKQTPESIRKFARQLLKQGNEVIVSMDGVKE</sequence>
<keyword evidence="4" id="KW-0479">Metal-binding</keyword>
<keyword evidence="5" id="KW-0378">Hydrolase</keyword>
<feature type="domain" description="Peptidase M16 N-terminal" evidence="9">
    <location>
        <begin position="57"/>
        <end position="172"/>
    </location>
</feature>
<organism evidence="11 12">
    <name type="scientific">Candidatus Gallibacteroides avistercoris</name>
    <dbReference type="NCBI Taxonomy" id="2840833"/>
    <lineage>
        <taxon>Bacteria</taxon>
        <taxon>Pseudomonadati</taxon>
        <taxon>Bacteroidota</taxon>
        <taxon>Bacteroidia</taxon>
        <taxon>Bacteroidales</taxon>
        <taxon>Bacteroidaceae</taxon>
        <taxon>Bacteroidaceae incertae sedis</taxon>
        <taxon>Candidatus Gallibacteroides</taxon>
    </lineage>
</organism>
<evidence type="ECO:0000313" key="12">
    <source>
        <dbReference type="Proteomes" id="UP000824112"/>
    </source>
</evidence>
<dbReference type="InterPro" id="IPR011765">
    <property type="entry name" value="Pept_M16_N"/>
</dbReference>
<dbReference type="PANTHER" id="PTHR43690:SF34">
    <property type="entry name" value="ZINC PROTEASE PQQL-LIKE"/>
    <property type="match status" value="1"/>
</dbReference>
<dbReference type="AlphaFoldDB" id="A0A9D1M8B5"/>
<reference evidence="11" key="2">
    <citation type="journal article" date="2021" name="PeerJ">
        <title>Extensive microbial diversity within the chicken gut microbiome revealed by metagenomics and culture.</title>
        <authorList>
            <person name="Gilroy R."/>
            <person name="Ravi A."/>
            <person name="Getino M."/>
            <person name="Pursley I."/>
            <person name="Horton D.L."/>
            <person name="Alikhan N.F."/>
            <person name="Baker D."/>
            <person name="Gharbi K."/>
            <person name="Hall N."/>
            <person name="Watson M."/>
            <person name="Adriaenssens E.M."/>
            <person name="Foster-Nyarko E."/>
            <person name="Jarju S."/>
            <person name="Secka A."/>
            <person name="Antonio M."/>
            <person name="Oren A."/>
            <person name="Chaudhuri R.R."/>
            <person name="La Ragione R."/>
            <person name="Hildebrand F."/>
            <person name="Pallen M.J."/>
        </authorList>
    </citation>
    <scope>NUCLEOTIDE SEQUENCE</scope>
    <source>
        <strain evidence="11">CHK158-818</strain>
    </source>
</reference>
<dbReference type="Gene3D" id="3.30.830.10">
    <property type="entry name" value="Metalloenzyme, LuxS/M16 peptidase-like"/>
    <property type="match status" value="4"/>
</dbReference>
<dbReference type="InterPro" id="IPR001431">
    <property type="entry name" value="Pept_M16_Zn_BS"/>
</dbReference>
<comment type="cofactor">
    <cofactor evidence="1">
        <name>Zn(2+)</name>
        <dbReference type="ChEBI" id="CHEBI:29105"/>
    </cofactor>
</comment>
<name>A0A9D1M8B5_9BACT</name>
<comment type="caution">
    <text evidence="11">The sequence shown here is derived from an EMBL/GenBank/DDBJ whole genome shotgun (WGS) entry which is preliminary data.</text>
</comment>
<evidence type="ECO:0000256" key="3">
    <source>
        <dbReference type="ARBA" id="ARBA00022670"/>
    </source>
</evidence>
<evidence type="ECO:0000256" key="7">
    <source>
        <dbReference type="ARBA" id="ARBA00023049"/>
    </source>
</evidence>
<dbReference type="PANTHER" id="PTHR43690">
    <property type="entry name" value="NARDILYSIN"/>
    <property type="match status" value="1"/>
</dbReference>
<feature type="domain" description="Peptidase M16 C-terminal" evidence="10">
    <location>
        <begin position="694"/>
        <end position="871"/>
    </location>
</feature>
<dbReference type="InterPro" id="IPR050626">
    <property type="entry name" value="Peptidase_M16"/>
</dbReference>
<dbReference type="Proteomes" id="UP000824112">
    <property type="component" value="Unassembled WGS sequence"/>
</dbReference>
<dbReference type="PROSITE" id="PS00143">
    <property type="entry name" value="INSULINASE"/>
    <property type="match status" value="1"/>
</dbReference>
<keyword evidence="3" id="KW-0645">Protease</keyword>
<evidence type="ECO:0000313" key="11">
    <source>
        <dbReference type="EMBL" id="HIU55347.1"/>
    </source>
</evidence>
<keyword evidence="7" id="KW-0482">Metalloprotease</keyword>
<dbReference type="Pfam" id="PF05193">
    <property type="entry name" value="Peptidase_M16_C"/>
    <property type="match status" value="2"/>
</dbReference>
<feature type="domain" description="Peptidase M16 C-terminal" evidence="10">
    <location>
        <begin position="211"/>
        <end position="396"/>
    </location>
</feature>
<keyword evidence="6" id="KW-0862">Zinc</keyword>
<gene>
    <name evidence="11" type="ORF">IAB03_06020</name>
</gene>
<dbReference type="GO" id="GO:0004222">
    <property type="term" value="F:metalloendopeptidase activity"/>
    <property type="evidence" value="ECO:0007669"/>
    <property type="project" value="InterPro"/>
</dbReference>
<dbReference type="InterPro" id="IPR011249">
    <property type="entry name" value="Metalloenz_LuxS/M16"/>
</dbReference>
<dbReference type="EMBL" id="DVNA01000135">
    <property type="protein sequence ID" value="HIU55347.1"/>
    <property type="molecule type" value="Genomic_DNA"/>
</dbReference>
<dbReference type="GO" id="GO:0006508">
    <property type="term" value="P:proteolysis"/>
    <property type="evidence" value="ECO:0007669"/>
    <property type="project" value="UniProtKB-KW"/>
</dbReference>
<evidence type="ECO:0000256" key="4">
    <source>
        <dbReference type="ARBA" id="ARBA00022723"/>
    </source>
</evidence>
<evidence type="ECO:0000256" key="5">
    <source>
        <dbReference type="ARBA" id="ARBA00022801"/>
    </source>
</evidence>
<evidence type="ECO:0000259" key="10">
    <source>
        <dbReference type="Pfam" id="PF05193"/>
    </source>
</evidence>
<accession>A0A9D1M8B5</accession>
<protein>
    <submittedName>
        <fullName evidence="11">Insulinase family protein</fullName>
    </submittedName>
</protein>
<evidence type="ECO:0000256" key="6">
    <source>
        <dbReference type="ARBA" id="ARBA00022833"/>
    </source>
</evidence>
<reference evidence="11" key="1">
    <citation type="submission" date="2020-10" db="EMBL/GenBank/DDBJ databases">
        <authorList>
            <person name="Gilroy R."/>
        </authorList>
    </citation>
    <scope>NUCLEOTIDE SEQUENCE</scope>
    <source>
        <strain evidence="11">CHK158-818</strain>
    </source>
</reference>